<accession>A0ABU3FFE1</accession>
<reference evidence="1" key="1">
    <citation type="submission" date="2023-03" db="EMBL/GenBank/DDBJ databases">
        <authorList>
            <person name="Shen W."/>
            <person name="Cai J."/>
        </authorList>
    </citation>
    <scope>NUCLEOTIDE SEQUENCE</scope>
    <source>
        <strain evidence="1">P66-3</strain>
    </source>
</reference>
<evidence type="ECO:0000313" key="1">
    <source>
        <dbReference type="EMBL" id="MDT2760370.1"/>
    </source>
</evidence>
<dbReference type="Proteomes" id="UP001181046">
    <property type="component" value="Unassembled WGS sequence"/>
</dbReference>
<protein>
    <recommendedName>
        <fullName evidence="3">WxL domain-containing protein</fullName>
    </recommendedName>
</protein>
<sequence>MNKKIVTDLLSLFLLSVILTVGIFGLSKPVNAVGVTPPTIAYDPDTYENITPTNGTNSNIFGQPKIDGGKVVQLTGADQLPKLNVTYTNDSSNDPWKGGKIGFHWESHVELTNYLDVINIPAQGFAFVAIINLPKHVSSEDVLKAIDWDNAYLKINGANIKLTEGGLMSAGNHTLRFGMGSWDNGNIVGSIFNIITQPGFNAGNIPIVFDITVDVAKMTASGDKYDTSPNKVLTKGKLQPSTTKLADFSVDFYDSNNVVQDRVWPGISPGGRFYPKLTNGALNPTTYAKTSTFKLPTWNSYISPWDTTNKYNSFADTTEYVDNNNLNLPGTTNNRTLTMGLSEGSFAQQPTNRFNRVVNFFTGKNETTGATLAHTPTQTLGLNQQTNILYTGKDAGGTALSPVTLKVLEKYAVDGTVKPTNLEPDSQWGKLLTSAPYQVNAVWRASNLTAGSIHYRLYNKTTQKLVGTFEDKLFQTISTNNGGDNLATTTLPALASGQYYFDYKLLDDTLSKAYPNLAYKWQSEQTGISNLKAITVAGFPTISKESYLKNLSRTPETGKPLIALAGDTVQETITFTLDKMGDSLADKKVSVALPGNVTYEKGSLSLNGTVIPDDGIQNGISIPAQYLTKAGDKVTITYKYKIDTNTATTNAIDLPTKSAVLSGNIALSDGTKLPFTEVKTDANLIQIPKQELALVDVPDDFTFGNDLPVPTQAVSYKAKGDFSFDVKDTRLPSTDSVWQLSGRLTTPFKTAEGKELNAGLYFSHNGNKIPITKDNAMIYQNDGVKKGDISVDFPSSDGLLLELSNSTYTQADTTYQGAVTWELSTGPVK</sequence>
<comment type="caution">
    <text evidence="1">The sequence shown here is derived from an EMBL/GenBank/DDBJ whole genome shotgun (WGS) entry which is preliminary data.</text>
</comment>
<keyword evidence="2" id="KW-1185">Reference proteome</keyword>
<organism evidence="1 2">
    <name type="scientific">Enterococcus xiangfangensis</name>
    <dbReference type="NCBI Taxonomy" id="1296537"/>
    <lineage>
        <taxon>Bacteria</taxon>
        <taxon>Bacillati</taxon>
        <taxon>Bacillota</taxon>
        <taxon>Bacilli</taxon>
        <taxon>Lactobacillales</taxon>
        <taxon>Enterococcaceae</taxon>
        <taxon>Enterococcus</taxon>
    </lineage>
</organism>
<name>A0ABU3FFE1_9ENTE</name>
<dbReference type="RefSeq" id="WP_311830355.1">
    <property type="nucleotide sequence ID" value="NZ_JARQAJ010000007.1"/>
</dbReference>
<evidence type="ECO:0000313" key="2">
    <source>
        <dbReference type="Proteomes" id="UP001181046"/>
    </source>
</evidence>
<gene>
    <name evidence="1" type="ORF">P7H27_11410</name>
</gene>
<evidence type="ECO:0008006" key="3">
    <source>
        <dbReference type="Google" id="ProtNLM"/>
    </source>
</evidence>
<proteinExistence type="predicted"/>
<dbReference type="EMBL" id="JARQAJ010000007">
    <property type="protein sequence ID" value="MDT2760370.1"/>
    <property type="molecule type" value="Genomic_DNA"/>
</dbReference>